<dbReference type="GO" id="GO:0022857">
    <property type="term" value="F:transmembrane transporter activity"/>
    <property type="evidence" value="ECO:0007669"/>
    <property type="project" value="InterPro"/>
</dbReference>
<feature type="domain" description="Major facilitator superfamily (MFS) profile" evidence="3">
    <location>
        <begin position="1"/>
        <end position="150"/>
    </location>
</feature>
<comment type="caution">
    <text evidence="4">The sequence shown here is derived from an EMBL/GenBank/DDBJ whole genome shotgun (WGS) entry which is preliminary data.</text>
</comment>
<evidence type="ECO:0000256" key="2">
    <source>
        <dbReference type="SAM" id="Phobius"/>
    </source>
</evidence>
<reference evidence="4 5" key="1">
    <citation type="submission" date="2018-02" db="EMBL/GenBank/DDBJ databases">
        <title>Genome sequence of the basidiomycete white-rot fungus Phlebia centrifuga.</title>
        <authorList>
            <person name="Granchi Z."/>
            <person name="Peng M."/>
            <person name="de Vries R.P."/>
            <person name="Hilden K."/>
            <person name="Makela M.R."/>
            <person name="Grigoriev I."/>
            <person name="Riley R."/>
        </authorList>
    </citation>
    <scope>NUCLEOTIDE SEQUENCE [LARGE SCALE GENOMIC DNA]</scope>
    <source>
        <strain evidence="4 5">FBCC195</strain>
    </source>
</reference>
<organism evidence="4 5">
    <name type="scientific">Hermanssonia centrifuga</name>
    <dbReference type="NCBI Taxonomy" id="98765"/>
    <lineage>
        <taxon>Eukaryota</taxon>
        <taxon>Fungi</taxon>
        <taxon>Dikarya</taxon>
        <taxon>Basidiomycota</taxon>
        <taxon>Agaricomycotina</taxon>
        <taxon>Agaricomycetes</taxon>
        <taxon>Polyporales</taxon>
        <taxon>Meruliaceae</taxon>
        <taxon>Hermanssonia</taxon>
    </lineage>
</organism>
<feature type="transmembrane region" description="Helical" evidence="2">
    <location>
        <begin position="83"/>
        <end position="104"/>
    </location>
</feature>
<evidence type="ECO:0000259" key="3">
    <source>
        <dbReference type="PROSITE" id="PS50850"/>
    </source>
</evidence>
<feature type="transmembrane region" description="Helical" evidence="2">
    <location>
        <begin position="21"/>
        <end position="41"/>
    </location>
</feature>
<keyword evidence="2" id="KW-1133">Transmembrane helix</keyword>
<evidence type="ECO:0000313" key="5">
    <source>
        <dbReference type="Proteomes" id="UP000186601"/>
    </source>
</evidence>
<evidence type="ECO:0000313" key="4">
    <source>
        <dbReference type="EMBL" id="PSR78305.1"/>
    </source>
</evidence>
<dbReference type="Gene3D" id="1.20.1250.20">
    <property type="entry name" value="MFS general substrate transporter like domains"/>
    <property type="match status" value="1"/>
</dbReference>
<dbReference type="InterPro" id="IPR036259">
    <property type="entry name" value="MFS_trans_sf"/>
</dbReference>
<dbReference type="InterPro" id="IPR020846">
    <property type="entry name" value="MFS_dom"/>
</dbReference>
<dbReference type="PROSITE" id="PS50850">
    <property type="entry name" value="MFS"/>
    <property type="match status" value="1"/>
</dbReference>
<feature type="transmembrane region" description="Helical" evidence="2">
    <location>
        <begin position="116"/>
        <end position="136"/>
    </location>
</feature>
<sequence length="150" mass="15562">MSASGTILGRILPGILGNRIGIFNLIIIYTALGGAVIFTMSKATETSGLIAFAAVYGPCGGVLQSLFPALVASYNDGVTASEYGLRLGFGFLVYGIGCLVGGPINGALLNPPSYDWEASIVFSGVMIWAGCVALIASRRILAVRKGSWRV</sequence>
<dbReference type="GO" id="GO:0016020">
    <property type="term" value="C:membrane"/>
    <property type="evidence" value="ECO:0007669"/>
    <property type="project" value="UniProtKB-SubCell"/>
</dbReference>
<keyword evidence="2" id="KW-0812">Transmembrane</keyword>
<dbReference type="AlphaFoldDB" id="A0A2R6NWH9"/>
<proteinExistence type="predicted"/>
<feature type="transmembrane region" description="Helical" evidence="2">
    <location>
        <begin position="47"/>
        <end position="71"/>
    </location>
</feature>
<dbReference type="Proteomes" id="UP000186601">
    <property type="component" value="Unassembled WGS sequence"/>
</dbReference>
<dbReference type="STRING" id="98765.A0A2R6NWH9"/>
<protein>
    <recommendedName>
        <fullName evidence="3">Major facilitator superfamily (MFS) profile domain-containing protein</fullName>
    </recommendedName>
</protein>
<dbReference type="SUPFAM" id="SSF103473">
    <property type="entry name" value="MFS general substrate transporter"/>
    <property type="match status" value="1"/>
</dbReference>
<dbReference type="EMBL" id="MLYV02000750">
    <property type="protein sequence ID" value="PSR78305.1"/>
    <property type="molecule type" value="Genomic_DNA"/>
</dbReference>
<gene>
    <name evidence="4" type="ORF">PHLCEN_2v7427</name>
</gene>
<dbReference type="OrthoDB" id="2213137at2759"/>
<comment type="subcellular location">
    <subcellularLocation>
        <location evidence="1">Membrane</location>
        <topology evidence="1">Multi-pass membrane protein</topology>
    </subcellularLocation>
</comment>
<accession>A0A2R6NWH9</accession>
<evidence type="ECO:0000256" key="1">
    <source>
        <dbReference type="ARBA" id="ARBA00004141"/>
    </source>
</evidence>
<name>A0A2R6NWH9_9APHY</name>
<keyword evidence="2" id="KW-0472">Membrane</keyword>
<keyword evidence="5" id="KW-1185">Reference proteome</keyword>